<evidence type="ECO:0000259" key="2">
    <source>
        <dbReference type="Pfam" id="PF00534"/>
    </source>
</evidence>
<dbReference type="CDD" id="cd03809">
    <property type="entry name" value="GT4_MtfB-like"/>
    <property type="match status" value="1"/>
</dbReference>
<dbReference type="Pfam" id="PF13439">
    <property type="entry name" value="Glyco_transf_4"/>
    <property type="match status" value="1"/>
</dbReference>
<evidence type="ECO:0008006" key="6">
    <source>
        <dbReference type="Google" id="ProtNLM"/>
    </source>
</evidence>
<dbReference type="Gene3D" id="3.40.50.2000">
    <property type="entry name" value="Glycogen Phosphorylase B"/>
    <property type="match status" value="2"/>
</dbReference>
<dbReference type="InterPro" id="IPR001296">
    <property type="entry name" value="Glyco_trans_1"/>
</dbReference>
<sequence>MKIAIDARFLGPEGTGIGKYIEKLLENLQNLDSENEYVVILRRTNFNLFNQKAKNFKKIMADSSWYTLKEQVLLPAVLSKIRPDLVHFPHFNVPLLYPGKFVLTVHDITKSEFKNIASTTHSKPIFLLKHTGYEFVLNQAVARAKKILVPSNYVKNKLLENFDLENDKVMVTYEAADDIYSKSGSKKISKARKRELLQKYKIKEPFIIYVGNAYAYKNLSLVFEALRFLDEKVYFVHAAVRNQFVDRLIDKAKEIGVVDSYINTGFIPNDDLAEILPLSQAFVFPSLSEGFGLPGIEAMAAGCPVIASNIPVFKEVYGSAALFFDPRDPKELAKKIQSITNDENLTGWQSGLKMELRKKGLKQVKKYSWKKMAQQTFRVYEAV</sequence>
<organism evidence="4 5">
    <name type="scientific">Candidatus Woykebacteria bacterium RIFCSPLOWO2_01_FULL_41_12</name>
    <dbReference type="NCBI Taxonomy" id="1802604"/>
    <lineage>
        <taxon>Bacteria</taxon>
        <taxon>Candidatus Woykeibacteriota</taxon>
    </lineage>
</organism>
<dbReference type="InterPro" id="IPR028098">
    <property type="entry name" value="Glyco_trans_4-like_N"/>
</dbReference>
<dbReference type="PANTHER" id="PTHR46401">
    <property type="entry name" value="GLYCOSYLTRANSFERASE WBBK-RELATED"/>
    <property type="match status" value="1"/>
</dbReference>
<comment type="caution">
    <text evidence="4">The sequence shown here is derived from an EMBL/GenBank/DDBJ whole genome shotgun (WGS) entry which is preliminary data.</text>
</comment>
<evidence type="ECO:0000256" key="1">
    <source>
        <dbReference type="ARBA" id="ARBA00022679"/>
    </source>
</evidence>
<dbReference type="PANTHER" id="PTHR46401:SF2">
    <property type="entry name" value="GLYCOSYLTRANSFERASE WBBK-RELATED"/>
    <property type="match status" value="1"/>
</dbReference>
<dbReference type="Pfam" id="PF00534">
    <property type="entry name" value="Glycos_transf_1"/>
    <property type="match status" value="1"/>
</dbReference>
<reference evidence="4 5" key="1">
    <citation type="journal article" date="2016" name="Nat. Commun.">
        <title>Thousands of microbial genomes shed light on interconnected biogeochemical processes in an aquifer system.</title>
        <authorList>
            <person name="Anantharaman K."/>
            <person name="Brown C.T."/>
            <person name="Hug L.A."/>
            <person name="Sharon I."/>
            <person name="Castelle C.J."/>
            <person name="Probst A.J."/>
            <person name="Thomas B.C."/>
            <person name="Singh A."/>
            <person name="Wilkins M.J."/>
            <person name="Karaoz U."/>
            <person name="Brodie E.L."/>
            <person name="Williams K.H."/>
            <person name="Hubbard S.S."/>
            <person name="Banfield J.F."/>
        </authorList>
    </citation>
    <scope>NUCLEOTIDE SEQUENCE [LARGE SCALE GENOMIC DNA]</scope>
</reference>
<name>A0A1G1WS64_9BACT</name>
<feature type="domain" description="Glycosyl transferase family 1" evidence="2">
    <location>
        <begin position="198"/>
        <end position="345"/>
    </location>
</feature>
<accession>A0A1G1WS64</accession>
<dbReference type="AlphaFoldDB" id="A0A1G1WS64"/>
<keyword evidence="1" id="KW-0808">Transferase</keyword>
<evidence type="ECO:0000313" key="4">
    <source>
        <dbReference type="EMBL" id="OGY30524.1"/>
    </source>
</evidence>
<dbReference type="GO" id="GO:0016757">
    <property type="term" value="F:glycosyltransferase activity"/>
    <property type="evidence" value="ECO:0007669"/>
    <property type="project" value="InterPro"/>
</dbReference>
<feature type="domain" description="Glycosyltransferase subfamily 4-like N-terminal" evidence="3">
    <location>
        <begin position="16"/>
        <end position="175"/>
    </location>
</feature>
<dbReference type="GO" id="GO:0009103">
    <property type="term" value="P:lipopolysaccharide biosynthetic process"/>
    <property type="evidence" value="ECO:0007669"/>
    <property type="project" value="TreeGrafter"/>
</dbReference>
<protein>
    <recommendedName>
        <fullName evidence="6">Glycosyl transferase family 1 domain-containing protein</fullName>
    </recommendedName>
</protein>
<dbReference type="Proteomes" id="UP000179279">
    <property type="component" value="Unassembled WGS sequence"/>
</dbReference>
<gene>
    <name evidence="4" type="ORF">A3A57_00335</name>
</gene>
<evidence type="ECO:0000259" key="3">
    <source>
        <dbReference type="Pfam" id="PF13439"/>
    </source>
</evidence>
<dbReference type="EMBL" id="MHDA01000052">
    <property type="protein sequence ID" value="OGY30524.1"/>
    <property type="molecule type" value="Genomic_DNA"/>
</dbReference>
<dbReference type="SUPFAM" id="SSF53756">
    <property type="entry name" value="UDP-Glycosyltransferase/glycogen phosphorylase"/>
    <property type="match status" value="1"/>
</dbReference>
<proteinExistence type="predicted"/>
<evidence type="ECO:0000313" key="5">
    <source>
        <dbReference type="Proteomes" id="UP000179279"/>
    </source>
</evidence>